<accession>A0A7S4AJL6</accession>
<sequence>MNTFRNDNQEVTIMPILINSSSPRDAMLRTIAEANSLCYHAQCHYEQAASGDKKHYFVEFSALFDENDITQNGTVQEAKLGTIKLEKAFFLIYQNSYLNRQFPVLTSQANSVYITELDRLSSTLISEDQSKEQKVSLYSNMMQFVRKNEQIAVHQQSLLAAVDVQIRSESMYMTDGREGAGRSGERQFPANPYMRERSSEQSIIPVEVAEQKIQPVAFSHPTNSYASTHAHAHAYNHDHGRHITSGRGRRKQHSAAIHRPSFSLQRKEEFEPLPFVTSNVNAKEHSHVTVFPSAPEAVYHTTTTEDIFRQSTRTWENDCSNQTSVGIDESSYFLADVMAITSLMTEKTQTQKVSSGKRKASIKDSDLPSGLPPQQKQRQQKQQKSYGKGKCDRDNQRQHNNDSLALALGGRDDFIRNALGGRDNFIRRDFHEHALSESDIPCHEYGVNNGYRDDEDCDHDHNHNHDESIRHTTFDKFFVRRRSQSY</sequence>
<protein>
    <submittedName>
        <fullName evidence="2">Uncharacterized protein</fullName>
    </submittedName>
</protein>
<evidence type="ECO:0000256" key="1">
    <source>
        <dbReference type="SAM" id="MobiDB-lite"/>
    </source>
</evidence>
<reference evidence="2" key="1">
    <citation type="submission" date="2021-01" db="EMBL/GenBank/DDBJ databases">
        <authorList>
            <person name="Corre E."/>
            <person name="Pelletier E."/>
            <person name="Niang G."/>
            <person name="Scheremetjew M."/>
            <person name="Finn R."/>
            <person name="Kale V."/>
            <person name="Holt S."/>
            <person name="Cochrane G."/>
            <person name="Meng A."/>
            <person name="Brown T."/>
            <person name="Cohen L."/>
        </authorList>
    </citation>
    <scope>NUCLEOTIDE SEQUENCE</scope>
    <source>
        <strain evidence="2">10249 10 AB</strain>
    </source>
</reference>
<name>A0A7S4AJL6_9STRA</name>
<dbReference type="AlphaFoldDB" id="A0A7S4AJL6"/>
<dbReference type="EMBL" id="HBIX01014893">
    <property type="protein sequence ID" value="CAE0718130.1"/>
    <property type="molecule type" value="Transcribed_RNA"/>
</dbReference>
<feature type="compositionally biased region" description="Basic and acidic residues" evidence="1">
    <location>
        <begin position="389"/>
        <end position="400"/>
    </location>
</feature>
<organism evidence="2">
    <name type="scientific">Pseudo-nitzschia australis</name>
    <dbReference type="NCBI Taxonomy" id="44445"/>
    <lineage>
        <taxon>Eukaryota</taxon>
        <taxon>Sar</taxon>
        <taxon>Stramenopiles</taxon>
        <taxon>Ochrophyta</taxon>
        <taxon>Bacillariophyta</taxon>
        <taxon>Bacillariophyceae</taxon>
        <taxon>Bacillariophycidae</taxon>
        <taxon>Bacillariales</taxon>
        <taxon>Bacillariaceae</taxon>
        <taxon>Pseudo-nitzschia</taxon>
    </lineage>
</organism>
<feature type="region of interest" description="Disordered" evidence="1">
    <location>
        <begin position="347"/>
        <end position="400"/>
    </location>
</feature>
<gene>
    <name evidence="2" type="ORF">PAUS00366_LOCUS10884</name>
</gene>
<proteinExistence type="predicted"/>
<evidence type="ECO:0000313" key="2">
    <source>
        <dbReference type="EMBL" id="CAE0718130.1"/>
    </source>
</evidence>
<feature type="compositionally biased region" description="Low complexity" evidence="1">
    <location>
        <begin position="374"/>
        <end position="384"/>
    </location>
</feature>